<keyword evidence="15" id="KW-1185">Reference proteome</keyword>
<dbReference type="GO" id="GO:0006635">
    <property type="term" value="P:fatty acid beta-oxidation"/>
    <property type="evidence" value="ECO:0007669"/>
    <property type="project" value="TreeGrafter"/>
</dbReference>
<dbReference type="NCBIfam" id="NF006100">
    <property type="entry name" value="PRK08252.1"/>
    <property type="match status" value="1"/>
</dbReference>
<dbReference type="InterPro" id="IPR014748">
    <property type="entry name" value="Enoyl-CoA_hydra_C"/>
</dbReference>
<dbReference type="OrthoDB" id="8452484at2"/>
<dbReference type="Pfam" id="PF00378">
    <property type="entry name" value="ECH_1"/>
    <property type="match status" value="1"/>
</dbReference>
<gene>
    <name evidence="13" type="ORF">BST20_19260</name>
    <name evidence="12" type="ORF">MBRA_27910</name>
</gene>
<dbReference type="PANTHER" id="PTHR11941:SF169">
    <property type="entry name" value="(7AS)-7A-METHYL-1,5-DIOXO-2,3,5,6,7,7A-HEXAHYDRO-1H-INDENE-CARBOXYL-COA HYDROLASE"/>
    <property type="match status" value="1"/>
</dbReference>
<comment type="catalytic activity">
    <reaction evidence="7">
        <text>a (3S)-3-hydroxyacyl-CoA = a (2E)-enoyl-CoA + H2O</text>
        <dbReference type="Rhea" id="RHEA:16105"/>
        <dbReference type="ChEBI" id="CHEBI:15377"/>
        <dbReference type="ChEBI" id="CHEBI:57318"/>
        <dbReference type="ChEBI" id="CHEBI:58856"/>
        <dbReference type="EC" id="4.2.1.17"/>
    </reaction>
</comment>
<comment type="similarity">
    <text evidence="2 11">Belongs to the enoyl-CoA hydratase/isomerase family.</text>
</comment>
<evidence type="ECO:0000256" key="4">
    <source>
        <dbReference type="ARBA" id="ARBA00022832"/>
    </source>
</evidence>
<reference evidence="12 15" key="2">
    <citation type="journal article" date="2019" name="Emerg. Microbes Infect.">
        <title>Comprehensive subspecies identification of 175 nontuberculous mycobacteria species based on 7547 genomic profiles.</title>
        <authorList>
            <person name="Matsumoto Y."/>
            <person name="Kinjo T."/>
            <person name="Motooka D."/>
            <person name="Nabeya D."/>
            <person name="Jung N."/>
            <person name="Uechi K."/>
            <person name="Horii T."/>
            <person name="Iida T."/>
            <person name="Fujita J."/>
            <person name="Nakamura S."/>
        </authorList>
    </citation>
    <scope>NUCLEOTIDE SEQUENCE [LARGE SCALE GENOMIC DNA]</scope>
    <source>
        <strain evidence="12 15">JCM 12687</strain>
    </source>
</reference>
<dbReference type="InterPro" id="IPR001753">
    <property type="entry name" value="Enoyl-CoA_hydra/iso"/>
</dbReference>
<organism evidence="13 14">
    <name type="scientific">Mycobacterium branderi</name>
    <dbReference type="NCBI Taxonomy" id="43348"/>
    <lineage>
        <taxon>Bacteria</taxon>
        <taxon>Bacillati</taxon>
        <taxon>Actinomycetota</taxon>
        <taxon>Actinomycetes</taxon>
        <taxon>Mycobacteriales</taxon>
        <taxon>Mycobacteriaceae</taxon>
        <taxon>Mycobacterium</taxon>
    </lineage>
</organism>
<evidence type="ECO:0000256" key="8">
    <source>
        <dbReference type="ARBA" id="ARBA00023717"/>
    </source>
</evidence>
<evidence type="ECO:0000256" key="9">
    <source>
        <dbReference type="ARBA" id="ARBA00039456"/>
    </source>
</evidence>
<evidence type="ECO:0000313" key="12">
    <source>
        <dbReference type="EMBL" id="BBZ12596.1"/>
    </source>
</evidence>
<dbReference type="AlphaFoldDB" id="A0A7I7W4W9"/>
<evidence type="ECO:0000256" key="1">
    <source>
        <dbReference type="ARBA" id="ARBA00002994"/>
    </source>
</evidence>
<evidence type="ECO:0000256" key="5">
    <source>
        <dbReference type="ARBA" id="ARBA00023098"/>
    </source>
</evidence>
<comment type="catalytic activity">
    <reaction evidence="8">
        <text>a 4-saturated-(3S)-3-hydroxyacyl-CoA = a (3E)-enoyl-CoA + H2O</text>
        <dbReference type="Rhea" id="RHEA:20724"/>
        <dbReference type="ChEBI" id="CHEBI:15377"/>
        <dbReference type="ChEBI" id="CHEBI:58521"/>
        <dbReference type="ChEBI" id="CHEBI:137480"/>
        <dbReference type="EC" id="4.2.1.17"/>
    </reaction>
</comment>
<dbReference type="Proteomes" id="UP000467379">
    <property type="component" value="Chromosome"/>
</dbReference>
<dbReference type="Gene3D" id="1.10.12.10">
    <property type="entry name" value="Lyase 2-enoyl-coa Hydratase, Chain A, domain 2"/>
    <property type="match status" value="1"/>
</dbReference>
<evidence type="ECO:0000256" key="2">
    <source>
        <dbReference type="ARBA" id="ARBA00005254"/>
    </source>
</evidence>
<dbReference type="PANTHER" id="PTHR11941">
    <property type="entry name" value="ENOYL-COA HYDRATASE-RELATED"/>
    <property type="match status" value="1"/>
</dbReference>
<evidence type="ECO:0000256" key="6">
    <source>
        <dbReference type="ARBA" id="ARBA00023239"/>
    </source>
</evidence>
<dbReference type="InterPro" id="IPR029045">
    <property type="entry name" value="ClpP/crotonase-like_dom_sf"/>
</dbReference>
<evidence type="ECO:0000313" key="15">
    <source>
        <dbReference type="Proteomes" id="UP000467379"/>
    </source>
</evidence>
<keyword evidence="6" id="KW-0456">Lyase</keyword>
<comment type="function">
    <text evidence="1">Could possibly oxidize fatty acids using specific components.</text>
</comment>
<evidence type="ECO:0000313" key="14">
    <source>
        <dbReference type="Proteomes" id="UP000192441"/>
    </source>
</evidence>
<dbReference type="EMBL" id="MVHM01000014">
    <property type="protein sequence ID" value="ORA34724.1"/>
    <property type="molecule type" value="Genomic_DNA"/>
</dbReference>
<evidence type="ECO:0000256" key="11">
    <source>
        <dbReference type="RuleBase" id="RU003707"/>
    </source>
</evidence>
<dbReference type="GO" id="GO:0004300">
    <property type="term" value="F:enoyl-CoA hydratase activity"/>
    <property type="evidence" value="ECO:0007669"/>
    <property type="project" value="UniProtKB-EC"/>
</dbReference>
<reference evidence="13 14" key="1">
    <citation type="submission" date="2016-12" db="EMBL/GenBank/DDBJ databases">
        <title>The new phylogeny of genus Mycobacterium.</title>
        <authorList>
            <person name="Tortoli E."/>
            <person name="Trovato A."/>
            <person name="Cirillo D.M."/>
        </authorList>
    </citation>
    <scope>NUCLEOTIDE SEQUENCE [LARGE SCALE GENOMIC DNA]</scope>
    <source>
        <strain evidence="13 14">DSM 44624</strain>
    </source>
</reference>
<protein>
    <recommendedName>
        <fullName evidence="9">Probable enoyl-CoA hydratase EchA17</fullName>
        <ecNumber evidence="3">4.2.1.17</ecNumber>
    </recommendedName>
    <alternativeName>
        <fullName evidence="10">Probable enoyl-CoA hydratase echA17</fullName>
    </alternativeName>
</protein>
<sequence length="262" mass="27688">MSQPAVLTERRGNVLVITINRPEARNCVNGAVSTGVGDALEQAQHDPEVRAVVITGAGDKSFCAGADLKAIARRENLYHPDHGEWGFAGYVHHFIDKPTIAAVNGTALGGGTELALASDLVVAEERASFGLPEVKVGLIAGAGGVFRIVQQLPRKVGLEMLFTGEPISAADALKWGLINQVVPNGTVLDAALALAARVTVNAPLSIQASKRIAYGADDGVIPDEEPGWARTTREFATLLKSEDAKEGPLAFAEKRQPVWKAR</sequence>
<dbReference type="EMBL" id="AP022606">
    <property type="protein sequence ID" value="BBZ12596.1"/>
    <property type="molecule type" value="Genomic_DNA"/>
</dbReference>
<keyword evidence="4" id="KW-0276">Fatty acid metabolism</keyword>
<proteinExistence type="inferred from homology"/>
<dbReference type="FunFam" id="3.90.226.10:FF:000009">
    <property type="entry name" value="Carnitinyl-CoA dehydratase"/>
    <property type="match status" value="1"/>
</dbReference>
<evidence type="ECO:0000313" key="13">
    <source>
        <dbReference type="EMBL" id="ORA34724.1"/>
    </source>
</evidence>
<dbReference type="EC" id="4.2.1.17" evidence="3"/>
<dbReference type="InterPro" id="IPR018376">
    <property type="entry name" value="Enoyl-CoA_hyd/isom_CS"/>
</dbReference>
<dbReference type="CDD" id="cd06558">
    <property type="entry name" value="crotonase-like"/>
    <property type="match status" value="1"/>
</dbReference>
<accession>A0A7I7W4W9</accession>
<dbReference type="SUPFAM" id="SSF52096">
    <property type="entry name" value="ClpP/crotonase"/>
    <property type="match status" value="1"/>
</dbReference>
<evidence type="ECO:0000256" key="3">
    <source>
        <dbReference type="ARBA" id="ARBA00012076"/>
    </source>
</evidence>
<dbReference type="Proteomes" id="UP000192441">
    <property type="component" value="Unassembled WGS sequence"/>
</dbReference>
<evidence type="ECO:0000256" key="10">
    <source>
        <dbReference type="ARBA" id="ARBA00073436"/>
    </source>
</evidence>
<dbReference type="Gene3D" id="3.90.226.10">
    <property type="entry name" value="2-enoyl-CoA Hydratase, Chain A, domain 1"/>
    <property type="match status" value="1"/>
</dbReference>
<keyword evidence="5" id="KW-0443">Lipid metabolism</keyword>
<reference evidence="12" key="3">
    <citation type="submission" date="2020-02" db="EMBL/GenBank/DDBJ databases">
        <authorList>
            <person name="Matsumoto Y."/>
            <person name="Kinjo T."/>
            <person name="Motooka D."/>
            <person name="Nabeya D."/>
            <person name="Jung N."/>
            <person name="Uechi K."/>
            <person name="Horii T."/>
            <person name="Iida T."/>
            <person name="Fujita J."/>
            <person name="Nakamura S."/>
        </authorList>
    </citation>
    <scope>NUCLEOTIDE SEQUENCE</scope>
    <source>
        <strain evidence="12">JCM 12687</strain>
    </source>
</reference>
<dbReference type="PROSITE" id="PS00166">
    <property type="entry name" value="ENOYL_COA_HYDRATASE"/>
    <property type="match status" value="1"/>
</dbReference>
<name>A0A7I7W4W9_9MYCO</name>
<evidence type="ECO:0000256" key="7">
    <source>
        <dbReference type="ARBA" id="ARBA00023709"/>
    </source>
</evidence>
<dbReference type="RefSeq" id="WP_083132998.1">
    <property type="nucleotide sequence ID" value="NZ_AP022606.1"/>
</dbReference>